<dbReference type="InterPro" id="IPR017441">
    <property type="entry name" value="Protein_kinase_ATP_BS"/>
</dbReference>
<feature type="coiled-coil region" evidence="8">
    <location>
        <begin position="865"/>
        <end position="973"/>
    </location>
</feature>
<keyword evidence="5 11" id="KW-0418">Kinase</keyword>
<evidence type="ECO:0000256" key="1">
    <source>
        <dbReference type="ARBA" id="ARBA00022527"/>
    </source>
</evidence>
<feature type="compositionally biased region" description="Polar residues" evidence="9">
    <location>
        <begin position="348"/>
        <end position="358"/>
    </location>
</feature>
<keyword evidence="8" id="KW-0175">Coiled coil</keyword>
<gene>
    <name evidence="11" type="ORF">BpHYR1_045229</name>
</gene>
<sequence length="1097" mass="128463">MAFLDKLKKKFPFANGNGNTSSFLSPFINSKHSQSAKKKHSNLVTDKDPTLTWEIVNEIGDGAFGKVYKVRNKQSGILAAAKIVEKCTEEELDDYMIEIDILSECNHKNILKFYEAYFFDTKLWIIIEFCSGGAVDNIMFDLDKPLNEPQIQYIIRETLEALCYLHENCFVIHRDMKAGNILLAENGQVKLADFGVSAKNSSLIQRRYSFIGTPYWMSPEIIACETDKEMSYDYKTDIWSLGVTCIELAEKEPPHNELNPNRVMMKIRKSDSPKLKHPNQWSKNFQDFLTKCLNKNPDERLTARDLLKHPFIASYTGDEKPVKLLLGEKNADINVVEEVDTDDHDSNKNASLDTSKASNVLMEDQNSDHLETKSATENDDKKREKIEEKIESSEKQEDKMSVKIIKPIAPPPPVPNHVCNNTSASTVHEPVVKISPKKSPAKKTDLKVEEKVKLDLDLLSDQVFEELCDEVIKCDDRAPSVPDVILQVISEILSESNSTNKEVDQVARVISNYDLNEETTKPSKSPVCQRAKPEPKEDNEVQKLNRSRTRKTITKTFVVDGQTVTETIKKTVIPEEEERQKKLIEDRKRDLIEHRRNLNEDRRKLVEQTRKQDQEKESLEQDFKEQREKLIREFEIKLAHIYHLRKNEIERCEEAQAIELKTTLKRLKSEQEKSLKIYRDQLKEEFKLFKKELESNSNHLVVSKDHRDLLKKQKEKELIKREEEYQLSQIAELTEEEKRIIKLHRQQLIHLESTSLLEKQNLTRTKEAAIWELERLQMEQRYNVVRKHVRDFFYLQRHLMLSKQEKDLEHLRQLNTKLEEDLIRRQNEEKRLFLKSLRQEQRSRREMYRRSLYIIPTATAQSSLVESYKLSSDEEKRKLKEFEEREKERFENELQRLNIRHVKQLEEYRIKADNIMKDLDDEQRLKRKQLVDAETKCLRDVDERYNQEYAYWQNRLRSRKQKLEDDFKREESERSLFYQNFSNNLQTPNCLAQNYPTFQRTISSGSPQHSNGSNSQFSPTSTSSYISNANSNHKAGYYGSVNPCTTTSSSSSHSNVQPTESIYSFNVPEGIVYSSHQHHVYQQYHQSGNHGQTANNH</sequence>
<dbReference type="PANTHER" id="PTHR46538:SF3">
    <property type="entry name" value="PROTEIN KINASE DOMAIN-CONTAINING PROTEIN"/>
    <property type="match status" value="1"/>
</dbReference>
<keyword evidence="4 7" id="KW-0547">Nucleotide-binding</keyword>
<name>A0A3M7SGE8_BRAPC</name>
<evidence type="ECO:0000256" key="9">
    <source>
        <dbReference type="SAM" id="MobiDB-lite"/>
    </source>
</evidence>
<evidence type="ECO:0000256" key="2">
    <source>
        <dbReference type="ARBA" id="ARBA00022553"/>
    </source>
</evidence>
<feature type="compositionally biased region" description="Low complexity" evidence="9">
    <location>
        <begin position="1013"/>
        <end position="1027"/>
    </location>
</feature>
<keyword evidence="3" id="KW-0808">Transferase</keyword>
<feature type="compositionally biased region" description="Basic and acidic residues" evidence="9">
    <location>
        <begin position="366"/>
        <end position="399"/>
    </location>
</feature>
<dbReference type="GO" id="GO:0005524">
    <property type="term" value="F:ATP binding"/>
    <property type="evidence" value="ECO:0007669"/>
    <property type="project" value="UniProtKB-UniRule"/>
</dbReference>
<comment type="caution">
    <text evidence="11">The sequence shown here is derived from an EMBL/GenBank/DDBJ whole genome shotgun (WGS) entry which is preliminary data.</text>
</comment>
<feature type="binding site" evidence="7">
    <location>
        <position position="82"/>
    </location>
    <ligand>
        <name>ATP</name>
        <dbReference type="ChEBI" id="CHEBI:30616"/>
    </ligand>
</feature>
<evidence type="ECO:0000256" key="3">
    <source>
        <dbReference type="ARBA" id="ARBA00022679"/>
    </source>
</evidence>
<dbReference type="SUPFAM" id="SSF56112">
    <property type="entry name" value="Protein kinase-like (PK-like)"/>
    <property type="match status" value="1"/>
</dbReference>
<dbReference type="Pfam" id="PF12474">
    <property type="entry name" value="PKK"/>
    <property type="match status" value="2"/>
</dbReference>
<dbReference type="InterPro" id="IPR011009">
    <property type="entry name" value="Kinase-like_dom_sf"/>
</dbReference>
<dbReference type="SMART" id="SM00220">
    <property type="entry name" value="S_TKc"/>
    <property type="match status" value="1"/>
</dbReference>
<dbReference type="Proteomes" id="UP000276133">
    <property type="component" value="Unassembled WGS sequence"/>
</dbReference>
<accession>A0A3M7SGE8</accession>
<evidence type="ECO:0000256" key="4">
    <source>
        <dbReference type="ARBA" id="ARBA00022741"/>
    </source>
</evidence>
<dbReference type="OrthoDB" id="10027016at2759"/>
<dbReference type="EMBL" id="REGN01001408">
    <property type="protein sequence ID" value="RNA34816.1"/>
    <property type="molecule type" value="Genomic_DNA"/>
</dbReference>
<evidence type="ECO:0000256" key="8">
    <source>
        <dbReference type="SAM" id="Coils"/>
    </source>
</evidence>
<dbReference type="Pfam" id="PF00069">
    <property type="entry name" value="Pkinase"/>
    <property type="match status" value="1"/>
</dbReference>
<feature type="coiled-coil region" evidence="8">
    <location>
        <begin position="759"/>
        <end position="831"/>
    </location>
</feature>
<dbReference type="InterPro" id="IPR000719">
    <property type="entry name" value="Prot_kinase_dom"/>
</dbReference>
<evidence type="ECO:0000256" key="6">
    <source>
        <dbReference type="ARBA" id="ARBA00022840"/>
    </source>
</evidence>
<dbReference type="Gene3D" id="1.10.510.10">
    <property type="entry name" value="Transferase(Phosphotransferase) domain 1"/>
    <property type="match status" value="1"/>
</dbReference>
<dbReference type="GO" id="GO:0004674">
    <property type="term" value="F:protein serine/threonine kinase activity"/>
    <property type="evidence" value="ECO:0007669"/>
    <property type="project" value="UniProtKB-KW"/>
</dbReference>
<evidence type="ECO:0000259" key="10">
    <source>
        <dbReference type="PROSITE" id="PS50011"/>
    </source>
</evidence>
<dbReference type="InterPro" id="IPR051585">
    <property type="entry name" value="STE20_Ser/Thr_Kinases"/>
</dbReference>
<dbReference type="STRING" id="10195.A0A3M7SGE8"/>
<dbReference type="PROSITE" id="PS00108">
    <property type="entry name" value="PROTEIN_KINASE_ST"/>
    <property type="match status" value="1"/>
</dbReference>
<dbReference type="InterPro" id="IPR022165">
    <property type="entry name" value="PKK"/>
</dbReference>
<evidence type="ECO:0000256" key="7">
    <source>
        <dbReference type="PROSITE-ProRule" id="PRU10141"/>
    </source>
</evidence>
<dbReference type="FunFam" id="1.10.510.10:FF:001091">
    <property type="entry name" value="STE family protein kinase"/>
    <property type="match status" value="1"/>
</dbReference>
<feature type="region of interest" description="Disordered" evidence="9">
    <location>
        <begin position="603"/>
        <end position="622"/>
    </location>
</feature>
<dbReference type="InterPro" id="IPR008271">
    <property type="entry name" value="Ser/Thr_kinase_AS"/>
</dbReference>
<reference evidence="11 12" key="1">
    <citation type="journal article" date="2018" name="Sci. Rep.">
        <title>Genomic signatures of local adaptation to the degree of environmental predictability in rotifers.</title>
        <authorList>
            <person name="Franch-Gras L."/>
            <person name="Hahn C."/>
            <person name="Garcia-Roger E.M."/>
            <person name="Carmona M.J."/>
            <person name="Serra M."/>
            <person name="Gomez A."/>
        </authorList>
    </citation>
    <scope>NUCLEOTIDE SEQUENCE [LARGE SCALE GENOMIC DNA]</scope>
    <source>
        <strain evidence="11">HYR1</strain>
    </source>
</reference>
<feature type="region of interest" description="Disordered" evidence="9">
    <location>
        <begin position="1001"/>
        <end position="1028"/>
    </location>
</feature>
<organism evidence="11 12">
    <name type="scientific">Brachionus plicatilis</name>
    <name type="common">Marine rotifer</name>
    <name type="synonym">Brachionus muelleri</name>
    <dbReference type="NCBI Taxonomy" id="10195"/>
    <lineage>
        <taxon>Eukaryota</taxon>
        <taxon>Metazoa</taxon>
        <taxon>Spiralia</taxon>
        <taxon>Gnathifera</taxon>
        <taxon>Rotifera</taxon>
        <taxon>Eurotatoria</taxon>
        <taxon>Monogononta</taxon>
        <taxon>Pseudotrocha</taxon>
        <taxon>Ploima</taxon>
        <taxon>Brachionidae</taxon>
        <taxon>Brachionus</taxon>
    </lineage>
</organism>
<dbReference type="PANTHER" id="PTHR46538">
    <property type="entry name" value="PROTEIN KINASE DOMAIN-CONTAINING PROTEIN"/>
    <property type="match status" value="1"/>
</dbReference>
<keyword evidence="12" id="KW-1185">Reference proteome</keyword>
<feature type="region of interest" description="Disordered" evidence="9">
    <location>
        <begin position="338"/>
        <end position="399"/>
    </location>
</feature>
<dbReference type="AlphaFoldDB" id="A0A3M7SGE8"/>
<proteinExistence type="predicted"/>
<keyword evidence="1" id="KW-0723">Serine/threonine-protein kinase</keyword>
<evidence type="ECO:0000256" key="5">
    <source>
        <dbReference type="ARBA" id="ARBA00022777"/>
    </source>
</evidence>
<feature type="compositionally biased region" description="Basic and acidic residues" evidence="9">
    <location>
        <begin position="531"/>
        <end position="543"/>
    </location>
</feature>
<feature type="compositionally biased region" description="Polar residues" evidence="9">
    <location>
        <begin position="1001"/>
        <end position="1012"/>
    </location>
</feature>
<evidence type="ECO:0000313" key="11">
    <source>
        <dbReference type="EMBL" id="RNA34816.1"/>
    </source>
</evidence>
<feature type="region of interest" description="Disordered" evidence="9">
    <location>
        <begin position="517"/>
        <end position="545"/>
    </location>
</feature>
<protein>
    <submittedName>
        <fullName evidence="11">Serine threonine-kinase 10</fullName>
    </submittedName>
</protein>
<feature type="domain" description="Protein kinase" evidence="10">
    <location>
        <begin position="53"/>
        <end position="312"/>
    </location>
</feature>
<dbReference type="PROSITE" id="PS50011">
    <property type="entry name" value="PROTEIN_KINASE_DOM"/>
    <property type="match status" value="1"/>
</dbReference>
<keyword evidence="2" id="KW-0597">Phosphoprotein</keyword>
<dbReference type="PROSITE" id="PS00107">
    <property type="entry name" value="PROTEIN_KINASE_ATP"/>
    <property type="match status" value="1"/>
</dbReference>
<dbReference type="Gene3D" id="3.30.200.20">
    <property type="entry name" value="Phosphorylase Kinase, domain 1"/>
    <property type="match status" value="1"/>
</dbReference>
<evidence type="ECO:0000313" key="12">
    <source>
        <dbReference type="Proteomes" id="UP000276133"/>
    </source>
</evidence>
<keyword evidence="6 7" id="KW-0067">ATP-binding</keyword>